<dbReference type="Proteomes" id="UP000565078">
    <property type="component" value="Unassembled WGS sequence"/>
</dbReference>
<dbReference type="GO" id="GO:0008320">
    <property type="term" value="F:protein transmembrane transporter activity"/>
    <property type="evidence" value="ECO:0007669"/>
    <property type="project" value="InterPro"/>
</dbReference>
<dbReference type="NCBIfam" id="TIGR00327">
    <property type="entry name" value="secE_euk_arch"/>
    <property type="match status" value="1"/>
</dbReference>
<gene>
    <name evidence="2" type="ORF">HA254_05585</name>
</gene>
<name>A0A7J4J0V6_9ARCH</name>
<evidence type="ECO:0000313" key="3">
    <source>
        <dbReference type="Proteomes" id="UP000565078"/>
    </source>
</evidence>
<comment type="caution">
    <text evidence="2">The sequence shown here is derived from an EMBL/GenBank/DDBJ whole genome shotgun (WGS) entry which is preliminary data.</text>
</comment>
<keyword evidence="1" id="KW-0472">Membrane</keyword>
<evidence type="ECO:0000313" key="2">
    <source>
        <dbReference type="EMBL" id="HIH10109.1"/>
    </source>
</evidence>
<dbReference type="Gene3D" id="1.20.5.820">
    <property type="entry name" value="Preprotein translocase SecE subunit"/>
    <property type="match status" value="1"/>
</dbReference>
<dbReference type="AlphaFoldDB" id="A0A7J4J0V6"/>
<dbReference type="GO" id="GO:0016020">
    <property type="term" value="C:membrane"/>
    <property type="evidence" value="ECO:0007669"/>
    <property type="project" value="InterPro"/>
</dbReference>
<proteinExistence type="predicted"/>
<organism evidence="2 3">
    <name type="scientific">Candidatus Iainarchaeum sp</name>
    <dbReference type="NCBI Taxonomy" id="3101447"/>
    <lineage>
        <taxon>Archaea</taxon>
        <taxon>Candidatus Iainarchaeota</taxon>
        <taxon>Candidatus Iainarchaeia</taxon>
        <taxon>Candidatus Iainarchaeales</taxon>
        <taxon>Candidatus Iainarchaeaceae</taxon>
        <taxon>Candidatus Iainarchaeum</taxon>
    </lineage>
</organism>
<reference evidence="3" key="1">
    <citation type="journal article" date="2020" name="bioRxiv">
        <title>A rank-normalized archaeal taxonomy based on genome phylogeny resolves widespread incomplete and uneven classifications.</title>
        <authorList>
            <person name="Rinke C."/>
            <person name="Chuvochina M."/>
            <person name="Mussig A.J."/>
            <person name="Chaumeil P.-A."/>
            <person name="Waite D.W."/>
            <person name="Whitman W.B."/>
            <person name="Parks D.H."/>
            <person name="Hugenholtz P."/>
        </authorList>
    </citation>
    <scope>NUCLEOTIDE SEQUENCE [LARGE SCALE GENOMIC DNA]</scope>
</reference>
<dbReference type="SUPFAM" id="SSF103456">
    <property type="entry name" value="Preprotein translocase SecE subunit"/>
    <property type="match status" value="1"/>
</dbReference>
<accession>A0A7J4J0V6</accession>
<dbReference type="EMBL" id="DUGC01000087">
    <property type="protein sequence ID" value="HIH10109.1"/>
    <property type="molecule type" value="Genomic_DNA"/>
</dbReference>
<dbReference type="InterPro" id="IPR008158">
    <property type="entry name" value="Translocase_Sec61-g"/>
</dbReference>
<evidence type="ECO:0000256" key="1">
    <source>
        <dbReference type="SAM" id="Phobius"/>
    </source>
</evidence>
<keyword evidence="1" id="KW-1133">Transmembrane helix</keyword>
<dbReference type="InterPro" id="IPR023391">
    <property type="entry name" value="Prot_translocase_SecE_dom_sf"/>
</dbReference>
<protein>
    <submittedName>
        <fullName evidence="2">Protein translocase SEC61 complex subunit gamma</fullName>
    </submittedName>
</protein>
<sequence>MFDMDEFMQSSTRVFTVSRKPGVSEYKTMAKITGLGIILIGIIAFFVKLILEGFVKI</sequence>
<feature type="transmembrane region" description="Helical" evidence="1">
    <location>
        <begin position="32"/>
        <end position="51"/>
    </location>
</feature>
<keyword evidence="1" id="KW-0812">Transmembrane</keyword>